<keyword evidence="7" id="KW-1185">Reference proteome</keyword>
<keyword evidence="2" id="KW-0547">Nucleotide-binding</keyword>
<dbReference type="PRINTS" id="PR00364">
    <property type="entry name" value="DISEASERSIST"/>
</dbReference>
<dbReference type="InterPro" id="IPR038005">
    <property type="entry name" value="RX-like_CC"/>
</dbReference>
<gene>
    <name evidence="6" type="ORF">RGQ29_005080</name>
</gene>
<dbReference type="CDD" id="cd14798">
    <property type="entry name" value="RX-CC_like"/>
    <property type="match status" value="1"/>
</dbReference>
<comment type="caution">
    <text evidence="6">The sequence shown here is derived from an EMBL/GenBank/DDBJ whole genome shotgun (WGS) entry which is preliminary data.</text>
</comment>
<keyword evidence="1" id="KW-0677">Repeat</keyword>
<dbReference type="InterPro" id="IPR002182">
    <property type="entry name" value="NB-ARC"/>
</dbReference>
<name>A0AAN7IA92_QUERU</name>
<evidence type="ECO:0000313" key="7">
    <source>
        <dbReference type="Proteomes" id="UP001324115"/>
    </source>
</evidence>
<feature type="domain" description="Disease resistance N-terminal" evidence="5">
    <location>
        <begin position="1"/>
        <end position="48"/>
    </location>
</feature>
<evidence type="ECO:0000256" key="1">
    <source>
        <dbReference type="ARBA" id="ARBA00022737"/>
    </source>
</evidence>
<evidence type="ECO:0000256" key="2">
    <source>
        <dbReference type="ARBA" id="ARBA00022741"/>
    </source>
</evidence>
<feature type="domain" description="NB-ARC" evidence="4">
    <location>
        <begin position="126"/>
        <end position="269"/>
    </location>
</feature>
<dbReference type="InterPro" id="IPR027417">
    <property type="entry name" value="P-loop_NTPase"/>
</dbReference>
<evidence type="ECO:0000256" key="3">
    <source>
        <dbReference type="ARBA" id="ARBA00022821"/>
    </source>
</evidence>
<evidence type="ECO:0000259" key="4">
    <source>
        <dbReference type="Pfam" id="PF00931"/>
    </source>
</evidence>
<dbReference type="InterPro" id="IPR041118">
    <property type="entry name" value="Rx_N"/>
</dbReference>
<evidence type="ECO:0000259" key="5">
    <source>
        <dbReference type="Pfam" id="PF18052"/>
    </source>
</evidence>
<keyword evidence="3" id="KW-0611">Plant defense</keyword>
<dbReference type="GO" id="GO:0043531">
    <property type="term" value="F:ADP binding"/>
    <property type="evidence" value="ECO:0007669"/>
    <property type="project" value="InterPro"/>
</dbReference>
<dbReference type="EMBL" id="JAXUIC010000011">
    <property type="protein sequence ID" value="KAK4562444.1"/>
    <property type="molecule type" value="Genomic_DNA"/>
</dbReference>
<dbReference type="Pfam" id="PF00931">
    <property type="entry name" value="NB-ARC"/>
    <property type="match status" value="1"/>
</dbReference>
<dbReference type="GO" id="GO:0006952">
    <property type="term" value="P:defense response"/>
    <property type="evidence" value="ECO:0007669"/>
    <property type="project" value="UniProtKB-KW"/>
</dbReference>
<dbReference type="Pfam" id="PF18052">
    <property type="entry name" value="Rx_N"/>
    <property type="match status" value="1"/>
</dbReference>
<dbReference type="SUPFAM" id="SSF52540">
    <property type="entry name" value="P-loop containing nucleoside triphosphate hydrolases"/>
    <property type="match status" value="1"/>
</dbReference>
<reference evidence="6 7" key="1">
    <citation type="journal article" date="2023" name="G3 (Bethesda)">
        <title>A haplotype-resolved chromosome-scale genome for Quercus rubra L. provides insights into the genetics of adaptive traits for red oak species.</title>
        <authorList>
            <person name="Kapoor B."/>
            <person name="Jenkins J."/>
            <person name="Schmutz J."/>
            <person name="Zhebentyayeva T."/>
            <person name="Kuelheim C."/>
            <person name="Coggeshall M."/>
            <person name="Heim C."/>
            <person name="Lasky J.R."/>
            <person name="Leites L."/>
            <person name="Islam-Faridi N."/>
            <person name="Romero-Severson J."/>
            <person name="DeLeo V.L."/>
            <person name="Lucas S.M."/>
            <person name="Lazic D."/>
            <person name="Gailing O."/>
            <person name="Carlson J."/>
            <person name="Staton M."/>
        </authorList>
    </citation>
    <scope>NUCLEOTIDE SEQUENCE [LARGE SCALE GENOMIC DNA]</scope>
    <source>
        <strain evidence="6">Pseudo-F2</strain>
    </source>
</reference>
<dbReference type="AlphaFoldDB" id="A0AAN7IA92"/>
<dbReference type="Proteomes" id="UP001324115">
    <property type="component" value="Unassembled WGS sequence"/>
</dbReference>
<dbReference type="PANTHER" id="PTHR19338">
    <property type="entry name" value="TRANSLOCASE OF INNER MITOCHONDRIAL MEMBRANE 13 HOMOLOG"/>
    <property type="match status" value="1"/>
</dbReference>
<organism evidence="6 7">
    <name type="scientific">Quercus rubra</name>
    <name type="common">Northern red oak</name>
    <name type="synonym">Quercus borealis</name>
    <dbReference type="NCBI Taxonomy" id="3512"/>
    <lineage>
        <taxon>Eukaryota</taxon>
        <taxon>Viridiplantae</taxon>
        <taxon>Streptophyta</taxon>
        <taxon>Embryophyta</taxon>
        <taxon>Tracheophyta</taxon>
        <taxon>Spermatophyta</taxon>
        <taxon>Magnoliopsida</taxon>
        <taxon>eudicotyledons</taxon>
        <taxon>Gunneridae</taxon>
        <taxon>Pentapetalae</taxon>
        <taxon>rosids</taxon>
        <taxon>fabids</taxon>
        <taxon>Fagales</taxon>
        <taxon>Fagaceae</taxon>
        <taxon>Quercus</taxon>
    </lineage>
</organism>
<proteinExistence type="predicted"/>
<dbReference type="Gene3D" id="3.40.50.300">
    <property type="entry name" value="P-loop containing nucleotide triphosphate hydrolases"/>
    <property type="match status" value="1"/>
</dbReference>
<evidence type="ECO:0000313" key="6">
    <source>
        <dbReference type="EMBL" id="KAK4562444.1"/>
    </source>
</evidence>
<dbReference type="PANTHER" id="PTHR19338:SF66">
    <property type="entry name" value="NB-ARC DOMAIN-CONTAINING PROTEIN"/>
    <property type="match status" value="1"/>
</dbReference>
<protein>
    <submittedName>
        <fullName evidence="6">Uncharacterized protein</fullName>
    </submittedName>
</protein>
<dbReference type="FunFam" id="3.40.50.300:FF:001091">
    <property type="entry name" value="Probable disease resistance protein At1g61300"/>
    <property type="match status" value="1"/>
</dbReference>
<dbReference type="Gene3D" id="1.20.5.4130">
    <property type="match status" value="1"/>
</dbReference>
<sequence>MQGLLKDADARQDESDILRQWVAETRDLAYDAEGIIATYNLKVASRKEGGILKRCACILYEGITVHKVGSQIVNIKAKIFILKTSFRDYGIRESIIQGGGSGSLNERQREQRETYSYLEDDVVGFDNDVKKLVEFMLKEEEGNRIASICGMGGLGKTTLAKMVYNHHIVKRHFDRRAWVYVSQQCQRRHVWEEILISLQSKDRRDEIKKMSDAELVEELRQVQQKQKCLVILDDIWTIEAWNSLCEAFPKKNTGSKILLTSRNKDVSLHADPRGFLLELVALQNSTKSISEL</sequence>
<accession>A0AAN7IA92</accession>